<dbReference type="GO" id="GO:0005524">
    <property type="term" value="F:ATP binding"/>
    <property type="evidence" value="ECO:0007669"/>
    <property type="project" value="UniProtKB-UniRule"/>
</dbReference>
<evidence type="ECO:0000256" key="3">
    <source>
        <dbReference type="ARBA" id="ARBA00022741"/>
    </source>
</evidence>
<keyword evidence="6" id="KW-0227">DNA damage</keyword>
<dbReference type="EMBL" id="DVLC01000074">
    <property type="protein sequence ID" value="HIT46996.1"/>
    <property type="molecule type" value="Genomic_DNA"/>
</dbReference>
<dbReference type="PANTHER" id="PTHR32182">
    <property type="entry name" value="DNA REPLICATION AND REPAIR PROTEIN RECF"/>
    <property type="match status" value="1"/>
</dbReference>
<comment type="caution">
    <text evidence="8">The sequence shown here is derived from an EMBL/GenBank/DDBJ whole genome shotgun (WGS) entry which is preliminary data.</text>
</comment>
<evidence type="ECO:0000256" key="4">
    <source>
        <dbReference type="ARBA" id="ARBA00022840"/>
    </source>
</evidence>
<evidence type="ECO:0000256" key="5">
    <source>
        <dbReference type="ARBA" id="ARBA00023125"/>
    </source>
</evidence>
<keyword evidence="4 6" id="KW-0067">ATP-binding</keyword>
<dbReference type="Pfam" id="PF13476">
    <property type="entry name" value="AAA_23"/>
    <property type="match status" value="1"/>
</dbReference>
<comment type="subcellular location">
    <subcellularLocation>
        <location evidence="6">Cytoplasm</location>
    </subcellularLocation>
</comment>
<keyword evidence="3 6" id="KW-0547">Nucleotide-binding</keyword>
<dbReference type="GO" id="GO:0006302">
    <property type="term" value="P:double-strand break repair"/>
    <property type="evidence" value="ECO:0007669"/>
    <property type="project" value="InterPro"/>
</dbReference>
<accession>A0A9D1GMR1</accession>
<evidence type="ECO:0000259" key="7">
    <source>
        <dbReference type="Pfam" id="PF13476"/>
    </source>
</evidence>
<reference evidence="8" key="1">
    <citation type="submission" date="2020-10" db="EMBL/GenBank/DDBJ databases">
        <authorList>
            <person name="Gilroy R."/>
        </authorList>
    </citation>
    <scope>NUCLEOTIDE SEQUENCE</scope>
    <source>
        <strain evidence="8">ChiHecec2B26-709</strain>
    </source>
</reference>
<feature type="domain" description="Rad50/SbcC-type AAA" evidence="7">
    <location>
        <begin position="6"/>
        <end position="103"/>
    </location>
</feature>
<dbReference type="NCBIfam" id="TIGR00611">
    <property type="entry name" value="recf"/>
    <property type="match status" value="1"/>
</dbReference>
<feature type="binding site" evidence="6">
    <location>
        <begin position="31"/>
        <end position="38"/>
    </location>
    <ligand>
        <name>ATP</name>
        <dbReference type="ChEBI" id="CHEBI:30616"/>
    </ligand>
</feature>
<dbReference type="HAMAP" id="MF_00365">
    <property type="entry name" value="RecF"/>
    <property type="match status" value="1"/>
</dbReference>
<reference evidence="8" key="2">
    <citation type="journal article" date="2021" name="PeerJ">
        <title>Extensive microbial diversity within the chicken gut microbiome revealed by metagenomics and culture.</title>
        <authorList>
            <person name="Gilroy R."/>
            <person name="Ravi A."/>
            <person name="Getino M."/>
            <person name="Pursley I."/>
            <person name="Horton D.L."/>
            <person name="Alikhan N.F."/>
            <person name="Baker D."/>
            <person name="Gharbi K."/>
            <person name="Hall N."/>
            <person name="Watson M."/>
            <person name="Adriaenssens E.M."/>
            <person name="Foster-Nyarko E."/>
            <person name="Jarju S."/>
            <person name="Secka A."/>
            <person name="Antonio M."/>
            <person name="Oren A."/>
            <person name="Chaudhuri R.R."/>
            <person name="La Ragione R."/>
            <person name="Hildebrand F."/>
            <person name="Pallen M.J."/>
        </authorList>
    </citation>
    <scope>NUCLEOTIDE SEQUENCE</scope>
    <source>
        <strain evidence="8">ChiHecec2B26-709</strain>
    </source>
</reference>
<evidence type="ECO:0000256" key="6">
    <source>
        <dbReference type="HAMAP-Rule" id="MF_00365"/>
    </source>
</evidence>
<sequence>MPELRKITIRNFRNIELQEVSFSPNVNCISGGNGEGKTNLLEAIWYLSMTKSALSGSDRFNFRYGTDEFSIAGSYSMPGGTVSRFSVMVSGSGEKRLKRDDKAYTRISEHIGVLPIVMVSPADISMVSESGEERRKFINSVLSQMDREYLASVQQYNRLLMQRNRLLKAGIVDDDLLSTFDDRLAAAAVPIFEKRGAFCASLIPVVQRYYSDISAGREEVSVEYKSDLHGGDLRDILRQRRDKDQIFHFTTAGVQRDDFIFTMNGHPIRRCGSQGQQKSFLVALKFAQYEVMKAACGCSPMMLLDDLFDKLDPGRVSNLLGLVADREFGQIFLTDSDKVRTRGIVDAITSDRMYIEAAGGVFRTVDE</sequence>
<dbReference type="InterPro" id="IPR001238">
    <property type="entry name" value="DNA-binding_RecF"/>
</dbReference>
<dbReference type="GO" id="GO:0000731">
    <property type="term" value="P:DNA synthesis involved in DNA repair"/>
    <property type="evidence" value="ECO:0007669"/>
    <property type="project" value="TreeGrafter"/>
</dbReference>
<dbReference type="AlphaFoldDB" id="A0A9D1GMR1"/>
<comment type="function">
    <text evidence="6">The RecF protein is involved in DNA metabolism; it is required for DNA replication and normal SOS inducibility. RecF binds preferentially to single-stranded, linear DNA. It also seems to bind ATP.</text>
</comment>
<dbReference type="InterPro" id="IPR042174">
    <property type="entry name" value="RecF_2"/>
</dbReference>
<protein>
    <recommendedName>
        <fullName evidence="6">DNA replication and repair protein RecF</fullName>
    </recommendedName>
</protein>
<dbReference type="Proteomes" id="UP000886881">
    <property type="component" value="Unassembled WGS sequence"/>
</dbReference>
<dbReference type="GO" id="GO:0006260">
    <property type="term" value="P:DNA replication"/>
    <property type="evidence" value="ECO:0007669"/>
    <property type="project" value="UniProtKB-UniRule"/>
</dbReference>
<keyword evidence="6" id="KW-0742">SOS response</keyword>
<proteinExistence type="inferred from homology"/>
<dbReference type="Gene3D" id="1.20.1050.90">
    <property type="entry name" value="RecF/RecN/SMC, N-terminal domain"/>
    <property type="match status" value="1"/>
</dbReference>
<evidence type="ECO:0000313" key="9">
    <source>
        <dbReference type="Proteomes" id="UP000886881"/>
    </source>
</evidence>
<keyword evidence="1 6" id="KW-0963">Cytoplasm</keyword>
<keyword evidence="5 6" id="KW-0238">DNA-binding</keyword>
<keyword evidence="2 6" id="KW-0235">DNA replication</keyword>
<name>A0A9D1GMR1_9BACT</name>
<dbReference type="GO" id="GO:0003697">
    <property type="term" value="F:single-stranded DNA binding"/>
    <property type="evidence" value="ECO:0007669"/>
    <property type="project" value="UniProtKB-UniRule"/>
</dbReference>
<keyword evidence="6" id="KW-0234">DNA repair</keyword>
<evidence type="ECO:0000313" key="8">
    <source>
        <dbReference type="EMBL" id="HIT46996.1"/>
    </source>
</evidence>
<dbReference type="SUPFAM" id="SSF52540">
    <property type="entry name" value="P-loop containing nucleoside triphosphate hydrolases"/>
    <property type="match status" value="1"/>
</dbReference>
<dbReference type="InterPro" id="IPR027417">
    <property type="entry name" value="P-loop_NTPase"/>
</dbReference>
<gene>
    <name evidence="6 8" type="primary">recF</name>
    <name evidence="8" type="ORF">IAC35_03960</name>
</gene>
<evidence type="ECO:0000256" key="2">
    <source>
        <dbReference type="ARBA" id="ARBA00022705"/>
    </source>
</evidence>
<dbReference type="InterPro" id="IPR038729">
    <property type="entry name" value="Rad50/SbcC_AAA"/>
</dbReference>
<comment type="similarity">
    <text evidence="6">Belongs to the RecF family.</text>
</comment>
<dbReference type="GO" id="GO:0016887">
    <property type="term" value="F:ATP hydrolysis activity"/>
    <property type="evidence" value="ECO:0007669"/>
    <property type="project" value="InterPro"/>
</dbReference>
<dbReference type="Gene3D" id="3.40.50.300">
    <property type="entry name" value="P-loop containing nucleotide triphosphate hydrolases"/>
    <property type="match status" value="1"/>
</dbReference>
<evidence type="ECO:0000256" key="1">
    <source>
        <dbReference type="ARBA" id="ARBA00022490"/>
    </source>
</evidence>
<dbReference type="PANTHER" id="PTHR32182:SF0">
    <property type="entry name" value="DNA REPLICATION AND REPAIR PROTEIN RECF"/>
    <property type="match status" value="1"/>
</dbReference>
<organism evidence="8 9">
    <name type="scientific">Candidatus Cryptobacteroides merdipullorum</name>
    <dbReference type="NCBI Taxonomy" id="2840771"/>
    <lineage>
        <taxon>Bacteria</taxon>
        <taxon>Pseudomonadati</taxon>
        <taxon>Bacteroidota</taxon>
        <taxon>Bacteroidia</taxon>
        <taxon>Bacteroidales</taxon>
        <taxon>Candidatus Cryptobacteroides</taxon>
    </lineage>
</organism>
<dbReference type="GO" id="GO:0009432">
    <property type="term" value="P:SOS response"/>
    <property type="evidence" value="ECO:0007669"/>
    <property type="project" value="UniProtKB-UniRule"/>
</dbReference>
<dbReference type="GO" id="GO:0005737">
    <property type="term" value="C:cytoplasm"/>
    <property type="evidence" value="ECO:0007669"/>
    <property type="project" value="UniProtKB-SubCell"/>
</dbReference>